<reference evidence="2 3" key="1">
    <citation type="submission" date="2018-07" db="EMBL/GenBank/DDBJ databases">
        <title>Genome sequence of Azospirillum sp. ATCC 49961.</title>
        <authorList>
            <person name="Sant'Anna F.H."/>
            <person name="Baldani J.I."/>
            <person name="Zilli J.E."/>
            <person name="Reis V.M."/>
            <person name="Hartmann A."/>
            <person name="Cruz L."/>
            <person name="de Souza E.M."/>
            <person name="de Oliveira Pedrosa F."/>
            <person name="Passaglia L.M.P."/>
        </authorList>
    </citation>
    <scope>NUCLEOTIDE SEQUENCE [LARGE SCALE GENOMIC DNA]</scope>
    <source>
        <strain evidence="2 3">ATCC 49961</strain>
    </source>
</reference>
<dbReference type="Pfam" id="PF09250">
    <property type="entry name" value="Prim-Pol"/>
    <property type="match status" value="1"/>
</dbReference>
<proteinExistence type="predicted"/>
<dbReference type="InterPro" id="IPR014820">
    <property type="entry name" value="PriCT_1"/>
</dbReference>
<sequence>MRDLAWAETPDLGPFGQAALALYRLGLAVVPCPSDNGKSVQGAVKGHGEWPRRPPIAWVEKMITKWPTANIGIITSLSNVTIVDPDDPALVEPMLRRFGDTPLITGTPSGGAHLWYRHSGEASSNLRLTEGVAVDIKGRGGSVIVVPPSVRPEGPHAGKPYRFIRGSWDDLERLPPMRADGLRIDARRPSAHHPPPRSGAVAEAVPVRTVKDGHRNTTLFKLALREAPRASSEDALLRSMRGIVAEHFQTGGSNPFTAAEVEKTVASAWRVQEEGRNWVGQEPRVMASAREVEAIAQDPHGSDAMLLLMKLRLVHWQHDTFAVPPKTLAAAPAAPMKIAGWGPQRYRNALGTLMKLDLLEIVHEGGDAPGDARLFRFVGTLPARVQKLDTI</sequence>
<dbReference type="OrthoDB" id="7375281at2"/>
<dbReference type="AlphaFoldDB" id="A0A9W7KN50"/>
<evidence type="ECO:0000313" key="3">
    <source>
        <dbReference type="Proteomes" id="UP000480854"/>
    </source>
</evidence>
<keyword evidence="3" id="KW-1185">Reference proteome</keyword>
<dbReference type="Proteomes" id="UP000480854">
    <property type="component" value="Unassembled WGS sequence"/>
</dbReference>
<dbReference type="InterPro" id="IPR015330">
    <property type="entry name" value="DNA_primase/pol_bifunc_N"/>
</dbReference>
<accession>A0A9W7KN50</accession>
<protein>
    <recommendedName>
        <fullName evidence="1">DNA primase/polymerase bifunctional N-terminal domain-containing protein</fullName>
    </recommendedName>
</protein>
<dbReference type="EMBL" id="QOKW01000050">
    <property type="protein sequence ID" value="KAA0675835.1"/>
    <property type="molecule type" value="Genomic_DNA"/>
</dbReference>
<dbReference type="SUPFAM" id="SSF56747">
    <property type="entry name" value="Prim-pol domain"/>
    <property type="match status" value="1"/>
</dbReference>
<dbReference type="RefSeq" id="WP_149472465.1">
    <property type="nucleotide sequence ID" value="NZ_QOKW01000050.1"/>
</dbReference>
<evidence type="ECO:0000313" key="2">
    <source>
        <dbReference type="EMBL" id="KAA0675835.1"/>
    </source>
</evidence>
<dbReference type="Pfam" id="PF08708">
    <property type="entry name" value="PriCT_1"/>
    <property type="match status" value="1"/>
</dbReference>
<gene>
    <name evidence="2" type="ORF">DS843_29850</name>
</gene>
<dbReference type="SMART" id="SM00943">
    <property type="entry name" value="Prim-Pol"/>
    <property type="match status" value="1"/>
</dbReference>
<organism evidence="2 3">
    <name type="scientific">Roseomonas genomospecies 6</name>
    <dbReference type="NCBI Taxonomy" id="214106"/>
    <lineage>
        <taxon>Bacteria</taxon>
        <taxon>Pseudomonadati</taxon>
        <taxon>Pseudomonadota</taxon>
        <taxon>Alphaproteobacteria</taxon>
        <taxon>Acetobacterales</taxon>
        <taxon>Roseomonadaceae</taxon>
        <taxon>Roseomonas</taxon>
    </lineage>
</organism>
<dbReference type="CDD" id="cd04859">
    <property type="entry name" value="Prim_Pol"/>
    <property type="match status" value="1"/>
</dbReference>
<comment type="caution">
    <text evidence="2">The sequence shown here is derived from an EMBL/GenBank/DDBJ whole genome shotgun (WGS) entry which is preliminary data.</text>
</comment>
<evidence type="ECO:0000259" key="1">
    <source>
        <dbReference type="SMART" id="SM00943"/>
    </source>
</evidence>
<feature type="domain" description="DNA primase/polymerase bifunctional N-terminal" evidence="1">
    <location>
        <begin position="19"/>
        <end position="174"/>
    </location>
</feature>
<name>A0A9W7KN50_9PROT</name>